<dbReference type="InterPro" id="IPR019734">
    <property type="entry name" value="TPR_rpt"/>
</dbReference>
<dbReference type="SUPFAM" id="SSF48452">
    <property type="entry name" value="TPR-like"/>
    <property type="match status" value="1"/>
</dbReference>
<accession>A0A538SDY2</accession>
<comment type="caution">
    <text evidence="3">The sequence shown here is derived from an EMBL/GenBank/DDBJ whole genome shotgun (WGS) entry which is preliminary data.</text>
</comment>
<reference evidence="3 4" key="1">
    <citation type="journal article" date="2019" name="Nat. Microbiol.">
        <title>Mediterranean grassland soil C-N compound turnover is dependent on rainfall and depth, and is mediated by genomically divergent microorganisms.</title>
        <authorList>
            <person name="Diamond S."/>
            <person name="Andeer P.F."/>
            <person name="Li Z."/>
            <person name="Crits-Christoph A."/>
            <person name="Burstein D."/>
            <person name="Anantharaman K."/>
            <person name="Lane K.R."/>
            <person name="Thomas B.C."/>
            <person name="Pan C."/>
            <person name="Northen T.R."/>
            <person name="Banfield J.F."/>
        </authorList>
    </citation>
    <scope>NUCLEOTIDE SEQUENCE [LARGE SCALE GENOMIC DNA]</scope>
    <source>
        <strain evidence="3">WS_1</strain>
    </source>
</reference>
<dbReference type="SUPFAM" id="SSF52833">
    <property type="entry name" value="Thioredoxin-like"/>
    <property type="match status" value="1"/>
</dbReference>
<evidence type="ECO:0000256" key="1">
    <source>
        <dbReference type="PROSITE-ProRule" id="PRU00339"/>
    </source>
</evidence>
<dbReference type="Gene3D" id="1.25.40.10">
    <property type="entry name" value="Tetratricopeptide repeat domain"/>
    <property type="match status" value="1"/>
</dbReference>
<evidence type="ECO:0000313" key="3">
    <source>
        <dbReference type="EMBL" id="TMQ49573.1"/>
    </source>
</evidence>
<name>A0A538SDY2_UNCEI</name>
<evidence type="ECO:0000313" key="4">
    <source>
        <dbReference type="Proteomes" id="UP000316292"/>
    </source>
</evidence>
<keyword evidence="1" id="KW-0802">TPR repeat</keyword>
<dbReference type="SMART" id="SM00028">
    <property type="entry name" value="TPR"/>
    <property type="match status" value="1"/>
</dbReference>
<dbReference type="Proteomes" id="UP000316292">
    <property type="component" value="Unassembled WGS sequence"/>
</dbReference>
<feature type="compositionally biased region" description="Basic and acidic residues" evidence="2">
    <location>
        <begin position="113"/>
        <end position="133"/>
    </location>
</feature>
<proteinExistence type="predicted"/>
<dbReference type="PROSITE" id="PS50005">
    <property type="entry name" value="TPR"/>
    <property type="match status" value="1"/>
</dbReference>
<organism evidence="3 4">
    <name type="scientific">Eiseniibacteriota bacterium</name>
    <dbReference type="NCBI Taxonomy" id="2212470"/>
    <lineage>
        <taxon>Bacteria</taxon>
        <taxon>Candidatus Eiseniibacteriota</taxon>
    </lineage>
</organism>
<sequence>MVDFISTHFIPAKIHIKEQPQTFKRFGAQWTPTLLIMAPNGEEAHRIEGFLGVDDMLAQLQLGLGKALFKMEKYAEAEKHFRAVVEKSPKTEAAPQALYWAGVAAYKGTNDPGKLKETAKAEQQKYPDSEWAKKASVWA</sequence>
<protein>
    <submittedName>
        <fullName evidence="3">Tetratricopeptide repeat protein</fullName>
    </submittedName>
</protein>
<dbReference type="EMBL" id="VBOR01000055">
    <property type="protein sequence ID" value="TMQ49573.1"/>
    <property type="molecule type" value="Genomic_DNA"/>
</dbReference>
<dbReference type="InterPro" id="IPR011990">
    <property type="entry name" value="TPR-like_helical_dom_sf"/>
</dbReference>
<gene>
    <name evidence="3" type="ORF">E6K71_04330</name>
</gene>
<dbReference type="AlphaFoldDB" id="A0A538SDY2"/>
<feature type="repeat" description="TPR" evidence="1">
    <location>
        <begin position="58"/>
        <end position="91"/>
    </location>
</feature>
<evidence type="ECO:0000256" key="2">
    <source>
        <dbReference type="SAM" id="MobiDB-lite"/>
    </source>
</evidence>
<dbReference type="InterPro" id="IPR036249">
    <property type="entry name" value="Thioredoxin-like_sf"/>
</dbReference>
<feature type="region of interest" description="Disordered" evidence="2">
    <location>
        <begin position="111"/>
        <end position="139"/>
    </location>
</feature>